<organism evidence="2 3">
    <name type="scientific">Sistotremastrum niveocremeum HHB9708</name>
    <dbReference type="NCBI Taxonomy" id="1314777"/>
    <lineage>
        <taxon>Eukaryota</taxon>
        <taxon>Fungi</taxon>
        <taxon>Dikarya</taxon>
        <taxon>Basidiomycota</taxon>
        <taxon>Agaricomycotina</taxon>
        <taxon>Agaricomycetes</taxon>
        <taxon>Sistotremastrales</taxon>
        <taxon>Sistotremastraceae</taxon>
        <taxon>Sertulicium</taxon>
        <taxon>Sertulicium niveocremeum</taxon>
    </lineage>
</organism>
<accession>A0A165ACJ2</accession>
<proteinExistence type="predicted"/>
<feature type="compositionally biased region" description="Basic and acidic residues" evidence="1">
    <location>
        <begin position="96"/>
        <end position="121"/>
    </location>
</feature>
<evidence type="ECO:0000313" key="3">
    <source>
        <dbReference type="Proteomes" id="UP000076722"/>
    </source>
</evidence>
<dbReference type="Proteomes" id="UP000076722">
    <property type="component" value="Unassembled WGS sequence"/>
</dbReference>
<evidence type="ECO:0000313" key="2">
    <source>
        <dbReference type="EMBL" id="KZS98787.1"/>
    </source>
</evidence>
<protein>
    <submittedName>
        <fullName evidence="2">Uncharacterized protein</fullName>
    </submittedName>
</protein>
<keyword evidence="3" id="KW-1185">Reference proteome</keyword>
<name>A0A165ACJ2_9AGAM</name>
<dbReference type="AlphaFoldDB" id="A0A165ACJ2"/>
<reference evidence="2 3" key="1">
    <citation type="journal article" date="2016" name="Mol. Biol. Evol.">
        <title>Comparative Genomics of Early-Diverging Mushroom-Forming Fungi Provides Insights into the Origins of Lignocellulose Decay Capabilities.</title>
        <authorList>
            <person name="Nagy L.G."/>
            <person name="Riley R."/>
            <person name="Tritt A."/>
            <person name="Adam C."/>
            <person name="Daum C."/>
            <person name="Floudas D."/>
            <person name="Sun H."/>
            <person name="Yadav J.S."/>
            <person name="Pangilinan J."/>
            <person name="Larsson K.H."/>
            <person name="Matsuura K."/>
            <person name="Barry K."/>
            <person name="Labutti K."/>
            <person name="Kuo R."/>
            <person name="Ohm R.A."/>
            <person name="Bhattacharya S.S."/>
            <person name="Shirouzu T."/>
            <person name="Yoshinaga Y."/>
            <person name="Martin F.M."/>
            <person name="Grigoriev I.V."/>
            <person name="Hibbett D.S."/>
        </authorList>
    </citation>
    <scope>NUCLEOTIDE SEQUENCE [LARGE SCALE GENOMIC DNA]</scope>
    <source>
        <strain evidence="2 3">HHB9708</strain>
    </source>
</reference>
<feature type="region of interest" description="Disordered" evidence="1">
    <location>
        <begin position="96"/>
        <end position="122"/>
    </location>
</feature>
<evidence type="ECO:0000256" key="1">
    <source>
        <dbReference type="SAM" id="MobiDB-lite"/>
    </source>
</evidence>
<dbReference type="EMBL" id="KV419394">
    <property type="protein sequence ID" value="KZS98787.1"/>
    <property type="molecule type" value="Genomic_DNA"/>
</dbReference>
<sequence>MQAPQRALKHPFPSIDLVVSTASFSSPSRSDLRPHSYLFRDSSSPAVVDDLEESEGVDRSFTDEIYTPSYSSKYTFDRIDRYYEFLRCAALEKHDEVTEDRESIKPEHIQESEKPKDEHSSKIKVIRRKTSKILSSSFRASVMSTWRFIDFVHKHV</sequence>
<gene>
    <name evidence="2" type="ORF">SISNIDRAFT_480394</name>
</gene>